<keyword evidence="8" id="KW-0067">ATP-binding</keyword>
<evidence type="ECO:0000256" key="1">
    <source>
        <dbReference type="ARBA" id="ARBA00005926"/>
    </source>
</evidence>
<dbReference type="InterPro" id="IPR008271">
    <property type="entry name" value="Ser/Thr_kinase_AS"/>
</dbReference>
<evidence type="ECO:0000256" key="6">
    <source>
        <dbReference type="ARBA" id="ARBA00022741"/>
    </source>
</evidence>
<evidence type="ECO:0000256" key="7">
    <source>
        <dbReference type="ARBA" id="ARBA00022777"/>
    </source>
</evidence>
<evidence type="ECO:0000256" key="3">
    <source>
        <dbReference type="ARBA" id="ARBA00012513"/>
    </source>
</evidence>
<comment type="caution">
    <text evidence="11">The sequence shown here is derived from an EMBL/GenBank/DDBJ whole genome shotgun (WGS) entry which is preliminary data.</text>
</comment>
<evidence type="ECO:0000256" key="4">
    <source>
        <dbReference type="ARBA" id="ARBA00022527"/>
    </source>
</evidence>
<reference evidence="11 12" key="1">
    <citation type="submission" date="2022-01" db="EMBL/GenBank/DDBJ databases">
        <authorList>
            <person name="Xiong W."/>
            <person name="Schranz E."/>
        </authorList>
    </citation>
    <scope>NUCLEOTIDE SEQUENCE [LARGE SCALE GENOMIC DNA]</scope>
</reference>
<feature type="domain" description="Protein kinase" evidence="10">
    <location>
        <begin position="18"/>
        <end position="285"/>
    </location>
</feature>
<evidence type="ECO:0000256" key="9">
    <source>
        <dbReference type="SAM" id="MobiDB-lite"/>
    </source>
</evidence>
<dbReference type="GO" id="GO:0005524">
    <property type="term" value="F:ATP binding"/>
    <property type="evidence" value="ECO:0007669"/>
    <property type="project" value="UniProtKB-KW"/>
</dbReference>
<dbReference type="SMART" id="SM00220">
    <property type="entry name" value="S_TKc"/>
    <property type="match status" value="1"/>
</dbReference>
<keyword evidence="5" id="KW-0808">Transferase</keyword>
<dbReference type="PANTHER" id="PTHR11909">
    <property type="entry name" value="CASEIN KINASE-RELATED"/>
    <property type="match status" value="1"/>
</dbReference>
<dbReference type="Proteomes" id="UP001157418">
    <property type="component" value="Unassembled WGS sequence"/>
</dbReference>
<evidence type="ECO:0000313" key="12">
    <source>
        <dbReference type="Proteomes" id="UP001157418"/>
    </source>
</evidence>
<evidence type="ECO:0000259" key="10">
    <source>
        <dbReference type="PROSITE" id="PS50011"/>
    </source>
</evidence>
<comment type="similarity">
    <text evidence="1">Belongs to the protein kinase superfamily. CK1 Ser/Thr protein kinase family. Casein kinase I subfamily.</text>
</comment>
<evidence type="ECO:0000256" key="5">
    <source>
        <dbReference type="ARBA" id="ARBA00022679"/>
    </source>
</evidence>
<evidence type="ECO:0000256" key="2">
    <source>
        <dbReference type="ARBA" id="ARBA00011245"/>
    </source>
</evidence>
<keyword evidence="7" id="KW-0418">Kinase</keyword>
<dbReference type="InterPro" id="IPR050235">
    <property type="entry name" value="CK1_Ser-Thr_kinase"/>
</dbReference>
<comment type="subunit">
    <text evidence="2">Monomer.</text>
</comment>
<dbReference type="InterPro" id="IPR011009">
    <property type="entry name" value="Kinase-like_dom_sf"/>
</dbReference>
<keyword evidence="4" id="KW-0723">Serine/threonine-protein kinase</keyword>
<keyword evidence="6" id="KW-0547">Nucleotide-binding</keyword>
<name>A0AAU9MIV8_9ASTR</name>
<dbReference type="FunFam" id="3.30.200.20:FF:000538">
    <property type="entry name" value="Putative Casein kinase I"/>
    <property type="match status" value="1"/>
</dbReference>
<gene>
    <name evidence="11" type="ORF">LVIROSA_LOCUS13881</name>
</gene>
<dbReference type="Pfam" id="PF00069">
    <property type="entry name" value="Pkinase"/>
    <property type="match status" value="1"/>
</dbReference>
<dbReference type="EMBL" id="CAKMRJ010002223">
    <property type="protein sequence ID" value="CAH1426820.1"/>
    <property type="molecule type" value="Genomic_DNA"/>
</dbReference>
<dbReference type="PROSITE" id="PS00108">
    <property type="entry name" value="PROTEIN_KINASE_ST"/>
    <property type="match status" value="1"/>
</dbReference>
<feature type="compositionally biased region" description="Basic residues" evidence="9">
    <location>
        <begin position="353"/>
        <end position="366"/>
    </location>
</feature>
<dbReference type="InterPro" id="IPR000719">
    <property type="entry name" value="Prot_kinase_dom"/>
</dbReference>
<dbReference type="AlphaFoldDB" id="A0AAU9MIV8"/>
<dbReference type="GO" id="GO:0004674">
    <property type="term" value="F:protein serine/threonine kinase activity"/>
    <property type="evidence" value="ECO:0007669"/>
    <property type="project" value="UniProtKB-KW"/>
</dbReference>
<dbReference type="Gene3D" id="1.10.510.10">
    <property type="entry name" value="Transferase(Phosphotransferase) domain 1"/>
    <property type="match status" value="1"/>
</dbReference>
<keyword evidence="12" id="KW-1185">Reference proteome</keyword>
<dbReference type="PROSITE" id="PS50011">
    <property type="entry name" value="PROTEIN_KINASE_DOM"/>
    <property type="match status" value="1"/>
</dbReference>
<dbReference type="CDD" id="cd14016">
    <property type="entry name" value="STKc_CK1"/>
    <property type="match status" value="1"/>
</dbReference>
<evidence type="ECO:0000313" key="11">
    <source>
        <dbReference type="EMBL" id="CAH1426820.1"/>
    </source>
</evidence>
<evidence type="ECO:0000256" key="8">
    <source>
        <dbReference type="ARBA" id="ARBA00022840"/>
    </source>
</evidence>
<sequence length="381" mass="43139">MKNKERIIDTDDVVGEKFKVGRKIGKGAFCEVYAGVNLQSGEEVAIKLEPVTTEHPQLYHESEIYKRLQGGVGIPSLKWFGVERGHNIMVIDLLGPNLQEILDRCGGKFSLKTVLMLADQLIEAVECMHDKGVVHRDIKPENLLMGVGSNVCQVYLTDFGLANVVLDPETDEHIEYREGVSFVGTHRYASLWTHCGVEQGRRNDMESLAYVLVCFLKGSLPWQGLSAGSNEEEINGDVMRKKYAIKPEELCESCPPEFAVWITSCQRTHFEDMPYYTSIKARCYVFDYEYDWADSPKDDIKLGTSAEKPGIILATQDIHDTVEVFSRTKISDDVPSSKDVQSDPENPWQIAGRRQRRKRHLSSNRGHRVAKFGKLKNHNFV</sequence>
<organism evidence="11 12">
    <name type="scientific">Lactuca virosa</name>
    <dbReference type="NCBI Taxonomy" id="75947"/>
    <lineage>
        <taxon>Eukaryota</taxon>
        <taxon>Viridiplantae</taxon>
        <taxon>Streptophyta</taxon>
        <taxon>Embryophyta</taxon>
        <taxon>Tracheophyta</taxon>
        <taxon>Spermatophyta</taxon>
        <taxon>Magnoliopsida</taxon>
        <taxon>eudicotyledons</taxon>
        <taxon>Gunneridae</taxon>
        <taxon>Pentapetalae</taxon>
        <taxon>asterids</taxon>
        <taxon>campanulids</taxon>
        <taxon>Asterales</taxon>
        <taxon>Asteraceae</taxon>
        <taxon>Cichorioideae</taxon>
        <taxon>Cichorieae</taxon>
        <taxon>Lactucinae</taxon>
        <taxon>Lactuca</taxon>
    </lineage>
</organism>
<protein>
    <recommendedName>
        <fullName evidence="3">non-specific serine/threonine protein kinase</fullName>
        <ecNumber evidence="3">2.7.11.1</ecNumber>
    </recommendedName>
</protein>
<dbReference type="EC" id="2.7.11.1" evidence="3"/>
<accession>A0AAU9MIV8</accession>
<dbReference type="SUPFAM" id="SSF56112">
    <property type="entry name" value="Protein kinase-like (PK-like)"/>
    <property type="match status" value="1"/>
</dbReference>
<proteinExistence type="inferred from homology"/>
<dbReference type="Gene3D" id="3.30.200.20">
    <property type="entry name" value="Phosphorylase Kinase, domain 1"/>
    <property type="match status" value="1"/>
</dbReference>
<feature type="region of interest" description="Disordered" evidence="9">
    <location>
        <begin position="332"/>
        <end position="366"/>
    </location>
</feature>